<proteinExistence type="predicted"/>
<dbReference type="EMBL" id="JARXVQ010000001">
    <property type="protein sequence ID" value="MDH6181153.1"/>
    <property type="molecule type" value="Genomic_DNA"/>
</dbReference>
<comment type="caution">
    <text evidence="2">The sequence shown here is derived from an EMBL/GenBank/DDBJ whole genome shotgun (WGS) entry which is preliminary data.</text>
</comment>
<protein>
    <submittedName>
        <fullName evidence="2">Uncharacterized protein (UPF0548 family)</fullName>
    </submittedName>
</protein>
<evidence type="ECO:0000259" key="1">
    <source>
        <dbReference type="Pfam" id="PF09348"/>
    </source>
</evidence>
<dbReference type="RefSeq" id="WP_322133473.1">
    <property type="nucleotide sequence ID" value="NZ_CP085036.1"/>
</dbReference>
<evidence type="ECO:0000313" key="2">
    <source>
        <dbReference type="EMBL" id="MDH6181153.1"/>
    </source>
</evidence>
<feature type="domain" description="DUF1990" evidence="1">
    <location>
        <begin position="12"/>
        <end position="80"/>
    </location>
</feature>
<dbReference type="InterPro" id="IPR018960">
    <property type="entry name" value="DUF1990"/>
</dbReference>
<dbReference type="Pfam" id="PF09348">
    <property type="entry name" value="DUF1990"/>
    <property type="match status" value="2"/>
</dbReference>
<dbReference type="PIRSF" id="PIRSF010260">
    <property type="entry name" value="UCP010260"/>
    <property type="match status" value="1"/>
</dbReference>
<accession>A0ABT6KMC2</accession>
<dbReference type="Proteomes" id="UP001160142">
    <property type="component" value="Unassembled WGS sequence"/>
</dbReference>
<name>A0ABT6KMC2_9MICO</name>
<organism evidence="2 3">
    <name type="scientific">Antiquaquibacter oligotrophicus</name>
    <dbReference type="NCBI Taxonomy" id="2880260"/>
    <lineage>
        <taxon>Bacteria</taxon>
        <taxon>Bacillati</taxon>
        <taxon>Actinomycetota</taxon>
        <taxon>Actinomycetes</taxon>
        <taxon>Micrococcales</taxon>
        <taxon>Microbacteriaceae</taxon>
        <taxon>Antiquaquibacter</taxon>
    </lineage>
</organism>
<keyword evidence="3" id="KW-1185">Reference proteome</keyword>
<gene>
    <name evidence="2" type="ORF">M2152_001335</name>
</gene>
<evidence type="ECO:0000313" key="3">
    <source>
        <dbReference type="Proteomes" id="UP001160142"/>
    </source>
</evidence>
<reference evidence="2 3" key="1">
    <citation type="submission" date="2023-04" db="EMBL/GenBank/DDBJ databases">
        <title>Genome Encyclopedia of Bacteria and Archaea VI: Functional Genomics of Type Strains.</title>
        <authorList>
            <person name="Whitman W."/>
        </authorList>
    </citation>
    <scope>NUCLEOTIDE SEQUENCE [LARGE SCALE GENOMIC DNA]</scope>
    <source>
        <strain evidence="2 3">SG_E_30_P1</strain>
    </source>
</reference>
<dbReference type="PANTHER" id="PTHR34202:SF1">
    <property type="entry name" value="UPF0548 PROTEIN"/>
    <property type="match status" value="1"/>
</dbReference>
<dbReference type="PANTHER" id="PTHR34202">
    <property type="entry name" value="UPF0548 PROTEIN"/>
    <property type="match status" value="1"/>
</dbReference>
<feature type="domain" description="DUF1990" evidence="1">
    <location>
        <begin position="110"/>
        <end position="210"/>
    </location>
</feature>
<sequence>MGDSQLWKQPVTYAAIGATQAEDLLRYPPRGYRPLVRRARIGHGTRRFEFAWTETLSWGIQRRSGFDVEIADTPPEVTAQAYVPIAFDDAGEPVAPTRSGAMTFGPDGTPFLVPGDSAVLRIPMVGLSAISSAVRVVYVIDEPNRKGFGYGTLRGHPESGEESFIVEQFPDGSVWLTITSLSRPSAWYWWMVYPILRAFQEMFTRRYLKALAGPLADGLSPELEG</sequence>
<dbReference type="InterPro" id="IPR014457">
    <property type="entry name" value="UCP010260"/>
</dbReference>